<dbReference type="RefSeq" id="WP_135764934.1">
    <property type="nucleotide sequence ID" value="NZ_RQHV01000061.1"/>
</dbReference>
<gene>
    <name evidence="2" type="ORF">EHS11_13520</name>
</gene>
<evidence type="ECO:0000313" key="2">
    <source>
        <dbReference type="EMBL" id="TGN07955.1"/>
    </source>
</evidence>
<reference evidence="2" key="1">
    <citation type="journal article" date="2019" name="PLoS Negl. Trop. Dis.">
        <title>Revisiting the worldwide diversity of Leptospira species in the environment.</title>
        <authorList>
            <person name="Vincent A.T."/>
            <person name="Schiettekatte O."/>
            <person name="Bourhy P."/>
            <person name="Veyrier F.J."/>
            <person name="Picardeau M."/>
        </authorList>
    </citation>
    <scope>NUCLEOTIDE SEQUENCE [LARGE SCALE GENOMIC DNA]</scope>
    <source>
        <strain evidence="2">201400974</strain>
    </source>
</reference>
<comment type="caution">
    <text evidence="2">The sequence shown here is derived from an EMBL/GenBank/DDBJ whole genome shotgun (WGS) entry which is preliminary data.</text>
</comment>
<keyword evidence="1" id="KW-0408">Iron</keyword>
<dbReference type="Gene3D" id="1.10.10.10">
    <property type="entry name" value="Winged helix-like DNA-binding domain superfamily/Winged helix DNA-binding domain"/>
    <property type="match status" value="1"/>
</dbReference>
<dbReference type="SUPFAM" id="SSF46785">
    <property type="entry name" value="Winged helix' DNA-binding domain"/>
    <property type="match status" value="1"/>
</dbReference>
<sequence length="146" mass="16660">MDQSYERTKEILEKAGIRPTSQRLEMAHLILSKHQHLQADEVFHLINMHFPHASRATIFNNLKLFSEKGVIGTLELKSGITHFDSNTGRHHHAFNEETGEIIDIELEENLEKQIFENLSQSYQEKTGLTLTNASLVVTLKGKPSKI</sequence>
<dbReference type="GO" id="GO:1900376">
    <property type="term" value="P:regulation of secondary metabolite biosynthetic process"/>
    <property type="evidence" value="ECO:0007669"/>
    <property type="project" value="TreeGrafter"/>
</dbReference>
<dbReference type="PANTHER" id="PTHR33202">
    <property type="entry name" value="ZINC UPTAKE REGULATION PROTEIN"/>
    <property type="match status" value="1"/>
</dbReference>
<dbReference type="GO" id="GO:0045892">
    <property type="term" value="P:negative regulation of DNA-templated transcription"/>
    <property type="evidence" value="ECO:0007669"/>
    <property type="project" value="TreeGrafter"/>
</dbReference>
<dbReference type="AlphaFoldDB" id="A0A4R9LK62"/>
<evidence type="ECO:0000313" key="3">
    <source>
        <dbReference type="Proteomes" id="UP000298264"/>
    </source>
</evidence>
<organism evidence="2 3">
    <name type="scientific">Leptospira ilyithenensis</name>
    <dbReference type="NCBI Taxonomy" id="2484901"/>
    <lineage>
        <taxon>Bacteria</taxon>
        <taxon>Pseudomonadati</taxon>
        <taxon>Spirochaetota</taxon>
        <taxon>Spirochaetia</taxon>
        <taxon>Leptospirales</taxon>
        <taxon>Leptospiraceae</taxon>
        <taxon>Leptospira</taxon>
    </lineage>
</organism>
<accession>A0A4R9LK62</accession>
<keyword evidence="3" id="KW-1185">Reference proteome</keyword>
<dbReference type="EMBL" id="RQHV01000061">
    <property type="protein sequence ID" value="TGN07955.1"/>
    <property type="molecule type" value="Genomic_DNA"/>
</dbReference>
<dbReference type="PANTHER" id="PTHR33202:SF8">
    <property type="entry name" value="PEROXIDE-RESPONSIVE REPRESSOR PERR"/>
    <property type="match status" value="1"/>
</dbReference>
<protein>
    <submittedName>
        <fullName evidence="2">Transcriptional repressor</fullName>
    </submittedName>
</protein>
<comment type="cofactor">
    <cofactor evidence="1">
        <name>Mn(2+)</name>
        <dbReference type="ChEBI" id="CHEBI:29035"/>
    </cofactor>
    <cofactor evidence="1">
        <name>Fe(2+)</name>
        <dbReference type="ChEBI" id="CHEBI:29033"/>
    </cofactor>
    <text evidence="1">Binds 1 Mn(2+) or Fe(2+) ion per subunit.</text>
</comment>
<dbReference type="Pfam" id="PF01475">
    <property type="entry name" value="FUR"/>
    <property type="match status" value="1"/>
</dbReference>
<proteinExistence type="predicted"/>
<feature type="binding site" evidence="1">
    <location>
        <position position="116"/>
    </location>
    <ligand>
        <name>Fe cation</name>
        <dbReference type="ChEBI" id="CHEBI:24875"/>
    </ligand>
</feature>
<dbReference type="InterPro" id="IPR036388">
    <property type="entry name" value="WH-like_DNA-bd_sf"/>
</dbReference>
<evidence type="ECO:0000256" key="1">
    <source>
        <dbReference type="PIRSR" id="PIRSR602481-2"/>
    </source>
</evidence>
<dbReference type="CDD" id="cd07153">
    <property type="entry name" value="Fur_like"/>
    <property type="match status" value="1"/>
</dbReference>
<dbReference type="InterPro" id="IPR036390">
    <property type="entry name" value="WH_DNA-bd_sf"/>
</dbReference>
<dbReference type="Proteomes" id="UP000298264">
    <property type="component" value="Unassembled WGS sequence"/>
</dbReference>
<keyword evidence="1" id="KW-0479">Metal-binding</keyword>
<dbReference type="GO" id="GO:0008270">
    <property type="term" value="F:zinc ion binding"/>
    <property type="evidence" value="ECO:0007669"/>
    <property type="project" value="TreeGrafter"/>
</dbReference>
<dbReference type="GO" id="GO:0000976">
    <property type="term" value="F:transcription cis-regulatory region binding"/>
    <property type="evidence" value="ECO:0007669"/>
    <property type="project" value="TreeGrafter"/>
</dbReference>
<dbReference type="NCBIfam" id="NF047462">
    <property type="entry name" value="FUR_perox_PerRA"/>
    <property type="match status" value="1"/>
</dbReference>
<dbReference type="OrthoDB" id="8659436at2"/>
<dbReference type="GO" id="GO:0003700">
    <property type="term" value="F:DNA-binding transcription factor activity"/>
    <property type="evidence" value="ECO:0007669"/>
    <property type="project" value="InterPro"/>
</dbReference>
<dbReference type="InterPro" id="IPR002481">
    <property type="entry name" value="FUR"/>
</dbReference>
<name>A0A4R9LK62_9LEPT</name>